<name>A0A1Q4H7A7_9MYCO</name>
<dbReference type="EMBL" id="PDCR01000007">
    <property type="protein sequence ID" value="PEG55336.1"/>
    <property type="molecule type" value="Genomic_DNA"/>
</dbReference>
<evidence type="ECO:0000313" key="5">
    <source>
        <dbReference type="Proteomes" id="UP000220340"/>
    </source>
</evidence>
<feature type="compositionally biased region" description="Basic and acidic residues" evidence="1">
    <location>
        <begin position="195"/>
        <end position="210"/>
    </location>
</feature>
<keyword evidence="5" id="KW-1185">Reference proteome</keyword>
<evidence type="ECO:0000256" key="1">
    <source>
        <dbReference type="SAM" id="MobiDB-lite"/>
    </source>
</evidence>
<reference evidence="2 4" key="1">
    <citation type="submission" date="2016-09" db="EMBL/GenBank/DDBJ databases">
        <title>genome sequences of unsequenced Mycobacteria.</title>
        <authorList>
            <person name="Greninger A.L."/>
            <person name="Jerome K.R."/>
            <person name="Mcnair B."/>
            <person name="Wallis C."/>
            <person name="Fang F."/>
        </authorList>
    </citation>
    <scope>NUCLEOTIDE SEQUENCE [LARGE SCALE GENOMIC DNA]</scope>
    <source>
        <strain evidence="2 4">BM1</strain>
    </source>
</reference>
<evidence type="ECO:0000313" key="3">
    <source>
        <dbReference type="EMBL" id="PEG55336.1"/>
    </source>
</evidence>
<evidence type="ECO:0008006" key="6">
    <source>
        <dbReference type="Google" id="ProtNLM"/>
    </source>
</evidence>
<sequence>MPDRPPLASAQNVRVTSQSVRLSAAIQPQVTAAALPDLLVDWVDRIVVPPSSRVAFPSPQFPPTVVGNSVGTFIENTYNAIEPWVQWGFEVAAYAVGWIPWVGWLSPQIMYFYNLGERIVRSITFNIADWIDHEVSFAQGLRNVIVDSINSFIYFANDQLAFWLPPLPPIPPIGGSLSTAAPAEDVNLTLAAAADTERGTDPESARRGNEVLETQPPTDHDTLTAPVGTETENEPDLTDGETVGESELVDDTDADAELSAEVELETEPEATDGLESAKDLDAVDDTKDADQDDEHQGSGLTSDDGPDAAPETKSDTGTDTKSDRNADTKSDAKAGSGSDG</sequence>
<feature type="compositionally biased region" description="Basic and acidic residues" evidence="1">
    <location>
        <begin position="275"/>
        <end position="289"/>
    </location>
</feature>
<protein>
    <recommendedName>
        <fullName evidence="6">PE family protein</fullName>
    </recommendedName>
</protein>
<feature type="compositionally biased region" description="Basic and acidic residues" evidence="1">
    <location>
        <begin position="310"/>
        <end position="332"/>
    </location>
</feature>
<comment type="caution">
    <text evidence="3">The sequence shown here is derived from an EMBL/GenBank/DDBJ whole genome shotgun (WGS) entry which is preliminary data.</text>
</comment>
<accession>A0A1Q4H7A7</accession>
<feature type="region of interest" description="Disordered" evidence="1">
    <location>
        <begin position="192"/>
        <end position="340"/>
    </location>
</feature>
<feature type="compositionally biased region" description="Acidic residues" evidence="1">
    <location>
        <begin position="231"/>
        <end position="272"/>
    </location>
</feature>
<dbReference type="Proteomes" id="UP000191039">
    <property type="component" value="Unassembled WGS sequence"/>
</dbReference>
<organism evidence="3 5">
    <name type="scientific">Mycolicibacterium diernhoferi</name>
    <dbReference type="NCBI Taxonomy" id="1801"/>
    <lineage>
        <taxon>Bacteria</taxon>
        <taxon>Bacillati</taxon>
        <taxon>Actinomycetota</taxon>
        <taxon>Actinomycetes</taxon>
        <taxon>Mycobacteriales</taxon>
        <taxon>Mycobacteriaceae</taxon>
        <taxon>Mycolicibacterium</taxon>
    </lineage>
</organism>
<proteinExistence type="predicted"/>
<reference evidence="3 5" key="2">
    <citation type="submission" date="2017-10" db="EMBL/GenBank/DDBJ databases">
        <title>The new phylogeny of genus Mycobacterium.</title>
        <authorList>
            <person name="Tortoli E."/>
            <person name="Trovato A."/>
            <person name="Cirillo D.M."/>
        </authorList>
    </citation>
    <scope>NUCLEOTIDE SEQUENCE [LARGE SCALE GENOMIC DNA]</scope>
    <source>
        <strain evidence="3 5">IP141170001</strain>
    </source>
</reference>
<dbReference type="Proteomes" id="UP000220340">
    <property type="component" value="Unassembled WGS sequence"/>
</dbReference>
<dbReference type="EMBL" id="MIJD01000119">
    <property type="protein sequence ID" value="OPE53936.1"/>
    <property type="molecule type" value="Genomic_DNA"/>
</dbReference>
<evidence type="ECO:0000313" key="2">
    <source>
        <dbReference type="EMBL" id="OPE53936.1"/>
    </source>
</evidence>
<evidence type="ECO:0000313" key="4">
    <source>
        <dbReference type="Proteomes" id="UP000191039"/>
    </source>
</evidence>
<dbReference type="AlphaFoldDB" id="A0A1Q4H7A7"/>
<gene>
    <name evidence="2" type="ORF">BV510_13020</name>
    <name evidence="3" type="ORF">CRI78_07150</name>
</gene>